<dbReference type="EMBL" id="LGUG01000004">
    <property type="protein sequence ID" value="KON97863.1"/>
    <property type="molecule type" value="Genomic_DNA"/>
</dbReference>
<reference evidence="1 2" key="1">
    <citation type="submission" date="2015-07" db="EMBL/GenBank/DDBJ databases">
        <title>Fjat-14205 dsm 2895.</title>
        <authorList>
            <person name="Liu B."/>
            <person name="Wang J."/>
            <person name="Zhu Y."/>
            <person name="Liu G."/>
            <person name="Chen Q."/>
            <person name="Chen Z."/>
            <person name="Lan J."/>
            <person name="Che J."/>
            <person name="Ge C."/>
            <person name="Shi H."/>
            <person name="Pan Z."/>
            <person name="Liu X."/>
        </authorList>
    </citation>
    <scope>NUCLEOTIDE SEQUENCE [LARGE SCALE GENOMIC DNA]</scope>
    <source>
        <strain evidence="1 2">DSM 2895</strain>
    </source>
</reference>
<evidence type="ECO:0000313" key="2">
    <source>
        <dbReference type="Proteomes" id="UP000037269"/>
    </source>
</evidence>
<protein>
    <submittedName>
        <fullName evidence="1">Uncharacterized protein</fullName>
    </submittedName>
</protein>
<dbReference type="AlphaFoldDB" id="A0A0M0H6Z3"/>
<dbReference type="PATRIC" id="fig|47500.9.peg.6410"/>
<proteinExistence type="predicted"/>
<dbReference type="Proteomes" id="UP000037269">
    <property type="component" value="Unassembled WGS sequence"/>
</dbReference>
<name>A0A0M0H6Z3_ANEMI</name>
<accession>A0A0M0H6Z3</accession>
<organism evidence="1 2">
    <name type="scientific">Aneurinibacillus migulanus</name>
    <name type="common">Bacillus migulanus</name>
    <dbReference type="NCBI Taxonomy" id="47500"/>
    <lineage>
        <taxon>Bacteria</taxon>
        <taxon>Bacillati</taxon>
        <taxon>Bacillota</taxon>
        <taxon>Bacilli</taxon>
        <taxon>Bacillales</taxon>
        <taxon>Paenibacillaceae</taxon>
        <taxon>Aneurinibacillus group</taxon>
        <taxon>Aneurinibacillus</taxon>
    </lineage>
</organism>
<dbReference type="GeneID" id="87589297"/>
<keyword evidence="2" id="KW-1185">Reference proteome</keyword>
<dbReference type="STRING" id="47500.AF333_22935"/>
<comment type="caution">
    <text evidence="1">The sequence shown here is derived from an EMBL/GenBank/DDBJ whole genome shotgun (WGS) entry which is preliminary data.</text>
</comment>
<sequence length="75" mass="8279">MVRKRRFGKKKRVDAPCDPAEEKPACLFPTLMADIVDTGIVKGDNPYILKIVGIHAAGCRCRHDLLHFSQQGSAS</sequence>
<dbReference type="RefSeq" id="WP_173585740.1">
    <property type="nucleotide sequence ID" value="NZ_CCMI01000143.1"/>
</dbReference>
<evidence type="ECO:0000313" key="1">
    <source>
        <dbReference type="EMBL" id="KON97863.1"/>
    </source>
</evidence>
<gene>
    <name evidence="1" type="ORF">AF333_22935</name>
</gene>